<dbReference type="InterPro" id="IPR012349">
    <property type="entry name" value="Split_barrel_FMN-bd"/>
</dbReference>
<comment type="caution">
    <text evidence="2">The sequence shown here is derived from an EMBL/GenBank/DDBJ whole genome shotgun (WGS) entry which is preliminary data.</text>
</comment>
<evidence type="ECO:0000313" key="3">
    <source>
        <dbReference type="Proteomes" id="UP000035722"/>
    </source>
</evidence>
<dbReference type="OrthoDB" id="7062584at2"/>
<dbReference type="AlphaFoldDB" id="A0A024H2X2"/>
<feature type="region of interest" description="Disordered" evidence="1">
    <location>
        <begin position="143"/>
        <end position="162"/>
    </location>
</feature>
<organism evidence="2 3">
    <name type="scientific">Pseudarthrobacter siccitolerans</name>
    <dbReference type="NCBI Taxonomy" id="861266"/>
    <lineage>
        <taxon>Bacteria</taxon>
        <taxon>Bacillati</taxon>
        <taxon>Actinomycetota</taxon>
        <taxon>Actinomycetes</taxon>
        <taxon>Micrococcales</taxon>
        <taxon>Micrococcaceae</taxon>
        <taxon>Pseudarthrobacter</taxon>
    </lineage>
</organism>
<dbReference type="EMBL" id="CAQI01000042">
    <property type="protein sequence ID" value="CCQ46071.1"/>
    <property type="molecule type" value="Genomic_DNA"/>
</dbReference>
<gene>
    <name evidence="2" type="ORF">ARTSIC4J27_2031</name>
</gene>
<dbReference type="STRING" id="861266.ARTSIC4J27_2031"/>
<dbReference type="Proteomes" id="UP000035722">
    <property type="component" value="Unassembled WGS sequence"/>
</dbReference>
<name>A0A024H2X2_9MICC</name>
<dbReference type="Gene3D" id="2.30.110.10">
    <property type="entry name" value="Electron Transport, Fmn-binding Protein, Chain A"/>
    <property type="match status" value="1"/>
</dbReference>
<reference evidence="3" key="1">
    <citation type="journal article" date="2014" name="Genome Announc.">
        <title>Genome Sequence of Arthrobacter siccitolerans 4J27, a Xeroprotectant-Producing Desiccation-Tolerant Microorganism.</title>
        <authorList>
            <person name="Manzanera M."/>
            <person name="Santa-Cruz-Calvo L."/>
            <person name="Vilchez J.I."/>
            <person name="Garcia-Fontana C."/>
            <person name="Silva-Castro G.A."/>
            <person name="Calvo C."/>
            <person name="Gonzalez-Lopez J."/>
        </authorList>
    </citation>
    <scope>NUCLEOTIDE SEQUENCE [LARGE SCALE GENOMIC DNA]</scope>
    <source>
        <strain evidence="3">4J27</strain>
    </source>
</reference>
<proteinExistence type="predicted"/>
<dbReference type="Pfam" id="PF12900">
    <property type="entry name" value="Pyridox_ox_2"/>
    <property type="match status" value="1"/>
</dbReference>
<protein>
    <recommendedName>
        <fullName evidence="4">Pyridoxamine 5'-phosphate oxidase family protein</fullName>
    </recommendedName>
</protein>
<evidence type="ECO:0008006" key="4">
    <source>
        <dbReference type="Google" id="ProtNLM"/>
    </source>
</evidence>
<keyword evidence="3" id="KW-1185">Reference proteome</keyword>
<dbReference type="InterPro" id="IPR024747">
    <property type="entry name" value="Pyridox_Oxase-rel"/>
</dbReference>
<accession>A0A024H2X2</accession>
<evidence type="ECO:0000256" key="1">
    <source>
        <dbReference type="SAM" id="MobiDB-lite"/>
    </source>
</evidence>
<dbReference type="RefSeq" id="WP_050055023.1">
    <property type="nucleotide sequence ID" value="NZ_CAQI01000042.1"/>
</dbReference>
<evidence type="ECO:0000313" key="2">
    <source>
        <dbReference type="EMBL" id="CCQ46071.1"/>
    </source>
</evidence>
<sequence length="162" mass="18418">MNQPTAGNGRPDNSADSRLSFDQCWELLAAGTVGRLGLVVDEHPEIYPVNYVLDERSIVFRTGHGRKLWNVMAARPAVLEIDGYEHQSEEAWSVVARGDTVLIENPDEKDRAEAQRLEPWEPGPKDHYVRLIPRALTGRRFKVNPPDLWTTRPTDSRRASFE</sequence>
<dbReference type="SUPFAM" id="SSF50475">
    <property type="entry name" value="FMN-binding split barrel"/>
    <property type="match status" value="1"/>
</dbReference>